<protein>
    <submittedName>
        <fullName evidence="1">Uncharacterized protein</fullName>
    </submittedName>
</protein>
<organism evidence="1 2">
    <name type="scientific">Klebsiella phage Marfa</name>
    <dbReference type="NCBI Taxonomy" id="2587809"/>
    <lineage>
        <taxon>Viruses</taxon>
        <taxon>Duplodnaviria</taxon>
        <taxon>Heunggongvirae</taxon>
        <taxon>Uroviricota</taxon>
        <taxon>Caudoviricetes</taxon>
        <taxon>Marfavirus</taxon>
        <taxon>Marfavirus marfa</taxon>
    </lineage>
</organism>
<evidence type="ECO:0000313" key="1">
    <source>
        <dbReference type="EMBL" id="QDB71914.1"/>
    </source>
</evidence>
<reference evidence="2" key="1">
    <citation type="submission" date="2019-06" db="EMBL/GenBank/DDBJ databases">
        <title>Complete genome of the novel Klebsiella pneumoniae phage Marfa.</title>
        <authorList>
            <person name="Harb L."/>
            <person name="Boeckman J."/>
            <person name="Newkirk H."/>
            <person name="Liu M."/>
            <person name="Gill J."/>
            <person name="Ramsey J."/>
        </authorList>
    </citation>
    <scope>NUCLEOTIDE SEQUENCE [LARGE SCALE GENOMIC DNA]</scope>
</reference>
<dbReference type="EMBL" id="MN044033">
    <property type="protein sequence ID" value="QDB71914.1"/>
    <property type="molecule type" value="Genomic_DNA"/>
</dbReference>
<gene>
    <name evidence="1" type="ORF">CPT_Marfa_269</name>
</gene>
<evidence type="ECO:0000313" key="2">
    <source>
        <dbReference type="Proteomes" id="UP000320940"/>
    </source>
</evidence>
<sequence>MYSFKSASLTSQINALKRANEMMHEQWPSLTNEAGWSWLSEEAVKKRTINNEPWVWNGTIKPLFSQYYVMLNLEMIKELGRQIEKLKESDAKSSG</sequence>
<dbReference type="Proteomes" id="UP000320940">
    <property type="component" value="Segment"/>
</dbReference>
<keyword evidence="2" id="KW-1185">Reference proteome</keyword>
<accession>A0A4Y5TRB1</accession>
<proteinExistence type="predicted"/>
<name>A0A4Y5TRB1_9CAUD</name>